<sequence>MVLHTARDRDGRRHLSEIAVLRRAPDGTVTVMTAWHVGRGAGPGMPALSELLASRGRS</sequence>
<gene>
    <name evidence="1" type="ORF">A5630_19230</name>
</gene>
<dbReference type="EMBL" id="LZLC01000080">
    <property type="protein sequence ID" value="OBJ43249.1"/>
    <property type="molecule type" value="Genomic_DNA"/>
</dbReference>
<proteinExistence type="predicted"/>
<organism evidence="1 2">
    <name type="scientific">Mycolicibacterium mucogenicum</name>
    <name type="common">Mycobacterium mucogenicum</name>
    <dbReference type="NCBI Taxonomy" id="56689"/>
    <lineage>
        <taxon>Bacteria</taxon>
        <taxon>Bacillati</taxon>
        <taxon>Actinomycetota</taxon>
        <taxon>Actinomycetes</taxon>
        <taxon>Mycobacteriales</taxon>
        <taxon>Mycobacteriaceae</taxon>
        <taxon>Mycolicibacterium</taxon>
    </lineage>
</organism>
<evidence type="ECO:0000313" key="1">
    <source>
        <dbReference type="EMBL" id="OBJ43249.1"/>
    </source>
</evidence>
<name>A0A1A3H6H7_MYCMU</name>
<dbReference type="RefSeq" id="WP_064980242.1">
    <property type="nucleotide sequence ID" value="NZ_LZLC01000080.1"/>
</dbReference>
<dbReference type="Proteomes" id="UP000093898">
    <property type="component" value="Unassembled WGS sequence"/>
</dbReference>
<reference evidence="1 2" key="1">
    <citation type="submission" date="2016-06" db="EMBL/GenBank/DDBJ databases">
        <authorList>
            <person name="Kjaerup R.B."/>
            <person name="Dalgaard T.S."/>
            <person name="Juul-Madsen H.R."/>
        </authorList>
    </citation>
    <scope>NUCLEOTIDE SEQUENCE [LARGE SCALE GENOMIC DNA]</scope>
    <source>
        <strain evidence="1 2">1127319.6</strain>
    </source>
</reference>
<evidence type="ECO:0000313" key="2">
    <source>
        <dbReference type="Proteomes" id="UP000093898"/>
    </source>
</evidence>
<comment type="caution">
    <text evidence="1">The sequence shown here is derived from an EMBL/GenBank/DDBJ whole genome shotgun (WGS) entry which is preliminary data.</text>
</comment>
<dbReference type="STRING" id="56689.GCA_001291445_03641"/>
<protein>
    <submittedName>
        <fullName evidence="1">Conjugal transfer protein TrbB</fullName>
    </submittedName>
</protein>
<dbReference type="AlphaFoldDB" id="A0A1A3H6H7"/>
<accession>A0A1A3H6H7</accession>